<reference evidence="1" key="2">
    <citation type="submission" date="2021-09" db="EMBL/GenBank/DDBJ databases">
        <authorList>
            <person name="Jia N."/>
            <person name="Wang J."/>
            <person name="Shi W."/>
            <person name="Du L."/>
            <person name="Sun Y."/>
            <person name="Zhan W."/>
            <person name="Jiang J."/>
            <person name="Wang Q."/>
            <person name="Zhang B."/>
            <person name="Ji P."/>
            <person name="Sakyi L.B."/>
            <person name="Cui X."/>
            <person name="Yuan T."/>
            <person name="Jiang B."/>
            <person name="Yang W."/>
            <person name="Lam T.T.-Y."/>
            <person name="Chang Q."/>
            <person name="Ding S."/>
            <person name="Wang X."/>
            <person name="Zhu J."/>
            <person name="Ruan X."/>
            <person name="Zhao L."/>
            <person name="Wei J."/>
            <person name="Que T."/>
            <person name="Du C."/>
            <person name="Cheng J."/>
            <person name="Dai P."/>
            <person name="Han X."/>
            <person name="Huang E."/>
            <person name="Gao Y."/>
            <person name="Liu J."/>
            <person name="Shao H."/>
            <person name="Ye R."/>
            <person name="Li L."/>
            <person name="Wei W."/>
            <person name="Wang X."/>
            <person name="Wang C."/>
            <person name="Huo Q."/>
            <person name="Li W."/>
            <person name="Guo W."/>
            <person name="Chen H."/>
            <person name="Chen S."/>
            <person name="Zhou L."/>
            <person name="Zhou L."/>
            <person name="Ni X."/>
            <person name="Tian J."/>
            <person name="Zhou Y."/>
            <person name="Sheng Y."/>
            <person name="Liu T."/>
            <person name="Pan Y."/>
            <person name="Xia L."/>
            <person name="Li J."/>
            <person name="Zhao F."/>
            <person name="Cao W."/>
        </authorList>
    </citation>
    <scope>NUCLEOTIDE SEQUENCE</scope>
    <source>
        <strain evidence="1">Rmic-2018</strain>
        <tissue evidence="1">Larvae</tissue>
    </source>
</reference>
<sequence length="126" mass="14334">MQRVDTTMREAISVEKRIAVSLYHLCSAAEDRTIAEFFAIGRSTVNLLYKEFCTAVLKNLEDDWVKIPSPTDTEEHMRELFAVTGFLQGVKALYGCHFPVSPPKKICFGLLQLQKLVSWKGLFIVH</sequence>
<proteinExistence type="predicted"/>
<dbReference type="EMBL" id="JABSTU010000002">
    <property type="protein sequence ID" value="KAH8038206.1"/>
    <property type="molecule type" value="Genomic_DNA"/>
</dbReference>
<reference evidence="1" key="1">
    <citation type="journal article" date="2020" name="Cell">
        <title>Large-Scale Comparative Analyses of Tick Genomes Elucidate Their Genetic Diversity and Vector Capacities.</title>
        <authorList>
            <consortium name="Tick Genome and Microbiome Consortium (TIGMIC)"/>
            <person name="Jia N."/>
            <person name="Wang J."/>
            <person name="Shi W."/>
            <person name="Du L."/>
            <person name="Sun Y."/>
            <person name="Zhan W."/>
            <person name="Jiang J.F."/>
            <person name="Wang Q."/>
            <person name="Zhang B."/>
            <person name="Ji P."/>
            <person name="Bell-Sakyi L."/>
            <person name="Cui X.M."/>
            <person name="Yuan T.T."/>
            <person name="Jiang B.G."/>
            <person name="Yang W.F."/>
            <person name="Lam T.T."/>
            <person name="Chang Q.C."/>
            <person name="Ding S.J."/>
            <person name="Wang X.J."/>
            <person name="Zhu J.G."/>
            <person name="Ruan X.D."/>
            <person name="Zhao L."/>
            <person name="Wei J.T."/>
            <person name="Ye R.Z."/>
            <person name="Que T.C."/>
            <person name="Du C.H."/>
            <person name="Zhou Y.H."/>
            <person name="Cheng J.X."/>
            <person name="Dai P.F."/>
            <person name="Guo W.B."/>
            <person name="Han X.H."/>
            <person name="Huang E.J."/>
            <person name="Li L.F."/>
            <person name="Wei W."/>
            <person name="Gao Y.C."/>
            <person name="Liu J.Z."/>
            <person name="Shao H.Z."/>
            <person name="Wang X."/>
            <person name="Wang C.C."/>
            <person name="Yang T.C."/>
            <person name="Huo Q.B."/>
            <person name="Li W."/>
            <person name="Chen H.Y."/>
            <person name="Chen S.E."/>
            <person name="Zhou L.G."/>
            <person name="Ni X.B."/>
            <person name="Tian J.H."/>
            <person name="Sheng Y."/>
            <person name="Liu T."/>
            <person name="Pan Y.S."/>
            <person name="Xia L.Y."/>
            <person name="Li J."/>
            <person name="Zhao F."/>
            <person name="Cao W.C."/>
        </authorList>
    </citation>
    <scope>NUCLEOTIDE SEQUENCE</scope>
    <source>
        <strain evidence="1">Rmic-2018</strain>
    </source>
</reference>
<evidence type="ECO:0000313" key="2">
    <source>
        <dbReference type="Proteomes" id="UP000821866"/>
    </source>
</evidence>
<evidence type="ECO:0000313" key="1">
    <source>
        <dbReference type="EMBL" id="KAH8038206.1"/>
    </source>
</evidence>
<organism evidence="1 2">
    <name type="scientific">Rhipicephalus microplus</name>
    <name type="common">Cattle tick</name>
    <name type="synonym">Boophilus microplus</name>
    <dbReference type="NCBI Taxonomy" id="6941"/>
    <lineage>
        <taxon>Eukaryota</taxon>
        <taxon>Metazoa</taxon>
        <taxon>Ecdysozoa</taxon>
        <taxon>Arthropoda</taxon>
        <taxon>Chelicerata</taxon>
        <taxon>Arachnida</taxon>
        <taxon>Acari</taxon>
        <taxon>Parasitiformes</taxon>
        <taxon>Ixodida</taxon>
        <taxon>Ixodoidea</taxon>
        <taxon>Ixodidae</taxon>
        <taxon>Rhipicephalinae</taxon>
        <taxon>Rhipicephalus</taxon>
        <taxon>Boophilus</taxon>
    </lineage>
</organism>
<name>A0A9J6EV46_RHIMP</name>
<keyword evidence="2" id="KW-1185">Reference proteome</keyword>
<protein>
    <submittedName>
        <fullName evidence="1">Uncharacterized protein</fullName>
    </submittedName>
</protein>
<dbReference type="AlphaFoldDB" id="A0A9J6EV46"/>
<dbReference type="Proteomes" id="UP000821866">
    <property type="component" value="Chromosome 10"/>
</dbReference>
<gene>
    <name evidence="1" type="ORF">HPB51_024979</name>
</gene>
<comment type="caution">
    <text evidence="1">The sequence shown here is derived from an EMBL/GenBank/DDBJ whole genome shotgun (WGS) entry which is preliminary data.</text>
</comment>
<accession>A0A9J6EV46</accession>